<evidence type="ECO:0000313" key="1">
    <source>
        <dbReference type="EMBL" id="MFC3147619.1"/>
    </source>
</evidence>
<dbReference type="InterPro" id="IPR017748">
    <property type="entry name" value="TagF"/>
</dbReference>
<accession>A0ABV7H118</accession>
<dbReference type="RefSeq" id="WP_377302878.1">
    <property type="nucleotide sequence ID" value="NZ_CP180191.1"/>
</dbReference>
<sequence>MADLGFDGMADPRPGWFGKMPALGDFASRRMDPEFSGVWDEWLQHAIVSSRTSLGQEWMRAYVSAPVWRFAIFPGVLGQGDSWAGALMSSVDQVGRYFPLTAVLKAPFPRALLAEIQTSSNWFDRLSGAMTAVLRPGGSLDQFEDSLQDCLFNISEAATHAPGPDLYKALALAHRHQTIEATVHGPLGPAMAALAFDEMCDRMHGTSLWWAQLANGRTAVRCFLGLPRPDQYTGMLTVA</sequence>
<evidence type="ECO:0000313" key="2">
    <source>
        <dbReference type="Proteomes" id="UP001595556"/>
    </source>
</evidence>
<dbReference type="EMBL" id="JBHRTI010000004">
    <property type="protein sequence ID" value="MFC3147619.1"/>
    <property type="molecule type" value="Genomic_DNA"/>
</dbReference>
<dbReference type="Gene3D" id="3.40.1730.10">
    <property type="entry name" value="pa0076 domain"/>
    <property type="match status" value="1"/>
</dbReference>
<comment type="caution">
    <text evidence="1">The sequence shown here is derived from an EMBL/GenBank/DDBJ whole genome shotgun (WGS) entry which is preliminary data.</text>
</comment>
<name>A0ABV7H118_9BURK</name>
<protein>
    <submittedName>
        <fullName evidence="1">Type VI secretion system-associated protein TagF</fullName>
    </submittedName>
</protein>
<gene>
    <name evidence="1" type="primary">tagF</name>
    <name evidence="1" type="ORF">ACFOEN_08190</name>
</gene>
<dbReference type="PIRSF" id="PIRSF029287">
    <property type="entry name" value="UCP029287"/>
    <property type="match status" value="1"/>
</dbReference>
<dbReference type="Proteomes" id="UP001595556">
    <property type="component" value="Unassembled WGS sequence"/>
</dbReference>
<proteinExistence type="predicted"/>
<dbReference type="InterPro" id="IPR038225">
    <property type="entry name" value="TagF_sf"/>
</dbReference>
<reference evidence="2" key="1">
    <citation type="journal article" date="2019" name="Int. J. Syst. Evol. Microbiol.">
        <title>The Global Catalogue of Microorganisms (GCM) 10K type strain sequencing project: providing services to taxonomists for standard genome sequencing and annotation.</title>
        <authorList>
            <consortium name="The Broad Institute Genomics Platform"/>
            <consortium name="The Broad Institute Genome Sequencing Center for Infectious Disease"/>
            <person name="Wu L."/>
            <person name="Ma J."/>
        </authorList>
    </citation>
    <scope>NUCLEOTIDE SEQUENCE [LARGE SCALE GENOMIC DNA]</scope>
    <source>
        <strain evidence="2">KCTC 52168</strain>
    </source>
</reference>
<dbReference type="NCBIfam" id="TIGR03373">
    <property type="entry name" value="VI_minor_4"/>
    <property type="match status" value="1"/>
</dbReference>
<keyword evidence="2" id="KW-1185">Reference proteome</keyword>
<dbReference type="Pfam" id="PF09867">
    <property type="entry name" value="TagF_N"/>
    <property type="match status" value="1"/>
</dbReference>
<organism evidence="1 2">
    <name type="scientific">Piscinibacterium candidicorallinum</name>
    <dbReference type="NCBI Taxonomy" id="1793872"/>
    <lineage>
        <taxon>Bacteria</taxon>
        <taxon>Pseudomonadati</taxon>
        <taxon>Pseudomonadota</taxon>
        <taxon>Betaproteobacteria</taxon>
        <taxon>Burkholderiales</taxon>
        <taxon>Piscinibacterium</taxon>
    </lineage>
</organism>